<accession>A0A8H7RMA7</accession>
<dbReference type="Proteomes" id="UP000603453">
    <property type="component" value="Unassembled WGS sequence"/>
</dbReference>
<proteinExistence type="predicted"/>
<protein>
    <submittedName>
        <fullName evidence="1">Uncharacterized protein</fullName>
    </submittedName>
</protein>
<reference evidence="1" key="1">
    <citation type="submission" date="2020-12" db="EMBL/GenBank/DDBJ databases">
        <title>Metabolic potential, ecology and presence of endohyphal bacteria is reflected in genomic diversity of Mucoromycotina.</title>
        <authorList>
            <person name="Muszewska A."/>
            <person name="Okrasinska A."/>
            <person name="Steczkiewicz K."/>
            <person name="Drgas O."/>
            <person name="Orlowska M."/>
            <person name="Perlinska-Lenart U."/>
            <person name="Aleksandrzak-Piekarczyk T."/>
            <person name="Szatraj K."/>
            <person name="Zielenkiewicz U."/>
            <person name="Pilsyk S."/>
            <person name="Malc E."/>
            <person name="Mieczkowski P."/>
            <person name="Kruszewska J.S."/>
            <person name="Biernat P."/>
            <person name="Pawlowska J."/>
        </authorList>
    </citation>
    <scope>NUCLEOTIDE SEQUENCE</scope>
    <source>
        <strain evidence="1">WA0000017839</strain>
    </source>
</reference>
<evidence type="ECO:0000313" key="1">
    <source>
        <dbReference type="EMBL" id="KAG2213153.1"/>
    </source>
</evidence>
<evidence type="ECO:0000313" key="2">
    <source>
        <dbReference type="Proteomes" id="UP000603453"/>
    </source>
</evidence>
<dbReference type="EMBL" id="JAEPRD010000004">
    <property type="protein sequence ID" value="KAG2213153.1"/>
    <property type="molecule type" value="Genomic_DNA"/>
</dbReference>
<organism evidence="1 2">
    <name type="scientific">Mucor saturninus</name>
    <dbReference type="NCBI Taxonomy" id="64648"/>
    <lineage>
        <taxon>Eukaryota</taxon>
        <taxon>Fungi</taxon>
        <taxon>Fungi incertae sedis</taxon>
        <taxon>Mucoromycota</taxon>
        <taxon>Mucoromycotina</taxon>
        <taxon>Mucoromycetes</taxon>
        <taxon>Mucorales</taxon>
        <taxon>Mucorineae</taxon>
        <taxon>Mucoraceae</taxon>
        <taxon>Mucor</taxon>
    </lineage>
</organism>
<dbReference type="AlphaFoldDB" id="A0A8H7RMA7"/>
<keyword evidence="2" id="KW-1185">Reference proteome</keyword>
<comment type="caution">
    <text evidence="1">The sequence shown here is derived from an EMBL/GenBank/DDBJ whole genome shotgun (WGS) entry which is preliminary data.</text>
</comment>
<sequence length="60" mass="6759">MSIDVLMNDLNLEMGNNYETEDIGNAMDVDKIQETLLTQVLLTPRIMESVTNVNVQDCRG</sequence>
<name>A0A8H7RMA7_9FUNG</name>
<gene>
    <name evidence="1" type="ORF">INT47_011302</name>
</gene>